<protein>
    <submittedName>
        <fullName evidence="5 6">Threonine aspartase 1 isoform X1</fullName>
    </submittedName>
</protein>
<proteinExistence type="inferred from homology"/>
<dbReference type="PANTHER" id="PTHR10188">
    <property type="entry name" value="L-ASPARAGINASE"/>
    <property type="match status" value="1"/>
</dbReference>
<dbReference type="InterPro" id="IPR037464">
    <property type="entry name" value="Taspase1"/>
</dbReference>
<accession>A0A1W4X607</accession>
<evidence type="ECO:0000313" key="4">
    <source>
        <dbReference type="Proteomes" id="UP000192223"/>
    </source>
</evidence>
<feature type="site" description="Cleavage; by autolysis" evidence="3">
    <location>
        <begin position="184"/>
        <end position="185"/>
    </location>
</feature>
<dbReference type="InterPro" id="IPR029055">
    <property type="entry name" value="Ntn_hydrolases_N"/>
</dbReference>
<keyword evidence="4" id="KW-1185">Reference proteome</keyword>
<sequence length="355" mass="37995">MNDTLENMSGVIAVHCGAGYHSEKIRRQYNKLSRQACRASAKILNDGGTSLEAVKAAITVVLENNSLTNAGKGSNLTIDGYVECDAAIMNGRTLLYGGCGAIQKVKNPIELAYEICCKQTQKLPLGLIPPTFLVGNGALKYAKNVGIKTVPKKYLMSQSSFKRMKKYKALLEQKTAVEYKDLMDTVGAVCVDKDGHVASGCSSGGLILKKPGRVGQGALYACGVWADSFNSTSENSVAVSTTGCGEYLIRTQLAKEIAKDIKHAACPVTTLHKSMIENFIDSRFLWDVSEKLGGALVLHVKPSKEGHVMWGHSTETMSVGFLNCNDGKAKSVVSKLPMEVSVGSSVSVNGIDFTL</sequence>
<evidence type="ECO:0000313" key="6">
    <source>
        <dbReference type="RefSeq" id="XP_018328263.1"/>
    </source>
</evidence>
<dbReference type="OrthoDB" id="77601at2759"/>
<dbReference type="SUPFAM" id="SSF56235">
    <property type="entry name" value="N-terminal nucleophile aminohydrolases (Ntn hydrolases)"/>
    <property type="match status" value="1"/>
</dbReference>
<dbReference type="AlphaFoldDB" id="A0A1W4X607"/>
<dbReference type="Gene3D" id="3.60.20.30">
    <property type="entry name" value="(Glycosyl)asparaginase"/>
    <property type="match status" value="1"/>
</dbReference>
<dbReference type="CDD" id="cd04514">
    <property type="entry name" value="Taspase1_like"/>
    <property type="match status" value="1"/>
</dbReference>
<name>A0A1W4X607_AGRPL</name>
<dbReference type="Pfam" id="PF01112">
    <property type="entry name" value="Asparaginase_2"/>
    <property type="match status" value="1"/>
</dbReference>
<dbReference type="PANTHER" id="PTHR10188:SF8">
    <property type="entry name" value="THREONINE ASPARTASE 1"/>
    <property type="match status" value="1"/>
</dbReference>
<feature type="active site" description="Nucleophile" evidence="2">
    <location>
        <position position="185"/>
    </location>
</feature>
<reference evidence="5 6" key="1">
    <citation type="submission" date="2025-04" db="UniProtKB">
        <authorList>
            <consortium name="RefSeq"/>
        </authorList>
    </citation>
    <scope>IDENTIFICATION</scope>
    <source>
        <tissue evidence="5 6">Entire body</tissue>
    </source>
</reference>
<organism evidence="4 5">
    <name type="scientific">Agrilus planipennis</name>
    <name type="common">Emerald ash borer</name>
    <name type="synonym">Agrilus marcopoli</name>
    <dbReference type="NCBI Taxonomy" id="224129"/>
    <lineage>
        <taxon>Eukaryota</taxon>
        <taxon>Metazoa</taxon>
        <taxon>Ecdysozoa</taxon>
        <taxon>Arthropoda</taxon>
        <taxon>Hexapoda</taxon>
        <taxon>Insecta</taxon>
        <taxon>Pterygota</taxon>
        <taxon>Neoptera</taxon>
        <taxon>Endopterygota</taxon>
        <taxon>Coleoptera</taxon>
        <taxon>Polyphaga</taxon>
        <taxon>Elateriformia</taxon>
        <taxon>Buprestoidea</taxon>
        <taxon>Buprestidae</taxon>
        <taxon>Agrilinae</taxon>
        <taxon>Agrilus</taxon>
    </lineage>
</organism>
<evidence type="ECO:0000256" key="2">
    <source>
        <dbReference type="PIRSR" id="PIRSR600246-1"/>
    </source>
</evidence>
<evidence type="ECO:0000313" key="5">
    <source>
        <dbReference type="RefSeq" id="XP_018328262.1"/>
    </source>
</evidence>
<dbReference type="GO" id="GO:0005737">
    <property type="term" value="C:cytoplasm"/>
    <property type="evidence" value="ECO:0007669"/>
    <property type="project" value="TreeGrafter"/>
</dbReference>
<dbReference type="RefSeq" id="XP_018328263.1">
    <property type="nucleotide sequence ID" value="XM_018472761.1"/>
</dbReference>
<dbReference type="KEGG" id="apln:108739063"/>
<dbReference type="GO" id="GO:0051604">
    <property type="term" value="P:protein maturation"/>
    <property type="evidence" value="ECO:0007669"/>
    <property type="project" value="TreeGrafter"/>
</dbReference>
<dbReference type="RefSeq" id="XP_018328262.1">
    <property type="nucleotide sequence ID" value="XM_018472760.1"/>
</dbReference>
<evidence type="ECO:0000256" key="3">
    <source>
        <dbReference type="PIRSR" id="PIRSR600246-3"/>
    </source>
</evidence>
<dbReference type="GeneID" id="108739063"/>
<dbReference type="FunFam" id="3.60.20.30:FF:000006">
    <property type="entry name" value="Threonine aspartase"/>
    <property type="match status" value="1"/>
</dbReference>
<dbReference type="InterPro" id="IPR000246">
    <property type="entry name" value="Peptidase_T2"/>
</dbReference>
<evidence type="ECO:0000256" key="1">
    <source>
        <dbReference type="ARBA" id="ARBA00010872"/>
    </source>
</evidence>
<gene>
    <name evidence="5 6" type="primary">LOC108739063</name>
</gene>
<dbReference type="GO" id="GO:0004298">
    <property type="term" value="F:threonine-type endopeptidase activity"/>
    <property type="evidence" value="ECO:0007669"/>
    <property type="project" value="InterPro"/>
</dbReference>
<dbReference type="STRING" id="224129.A0A1W4X607"/>
<comment type="similarity">
    <text evidence="1">Belongs to the Ntn-hydrolase family.</text>
</comment>
<dbReference type="Proteomes" id="UP000192223">
    <property type="component" value="Unplaced"/>
</dbReference>